<dbReference type="EMBL" id="JACHMU010000001">
    <property type="protein sequence ID" value="MBB5744097.1"/>
    <property type="molecule type" value="Genomic_DNA"/>
</dbReference>
<keyword evidence="2" id="KW-0456">Lyase</keyword>
<dbReference type="Pfam" id="PF00903">
    <property type="entry name" value="Glyoxalase"/>
    <property type="match status" value="1"/>
</dbReference>
<accession>A0A7W9CED5</accession>
<dbReference type="InterPro" id="IPR029068">
    <property type="entry name" value="Glyas_Bleomycin-R_OHBP_Dase"/>
</dbReference>
<proteinExistence type="predicted"/>
<keyword evidence="3" id="KW-1185">Reference proteome</keyword>
<dbReference type="Gene3D" id="3.10.180.10">
    <property type="entry name" value="2,3-Dihydroxybiphenyl 1,2-Dioxygenase, domain 1"/>
    <property type="match status" value="1"/>
</dbReference>
<organism evidence="2 3">
    <name type="scientific">Microbacterium ginsengiterrae</name>
    <dbReference type="NCBI Taxonomy" id="546115"/>
    <lineage>
        <taxon>Bacteria</taxon>
        <taxon>Bacillati</taxon>
        <taxon>Actinomycetota</taxon>
        <taxon>Actinomycetes</taxon>
        <taxon>Micrococcales</taxon>
        <taxon>Microbacteriaceae</taxon>
        <taxon>Microbacterium</taxon>
    </lineage>
</organism>
<dbReference type="InterPro" id="IPR037523">
    <property type="entry name" value="VOC_core"/>
</dbReference>
<evidence type="ECO:0000313" key="2">
    <source>
        <dbReference type="EMBL" id="MBB5744097.1"/>
    </source>
</evidence>
<evidence type="ECO:0000259" key="1">
    <source>
        <dbReference type="PROSITE" id="PS51819"/>
    </source>
</evidence>
<keyword evidence="2" id="KW-0560">Oxidoreductase</keyword>
<reference evidence="2 3" key="1">
    <citation type="submission" date="2020-08" db="EMBL/GenBank/DDBJ databases">
        <title>Sequencing the genomes of 1000 actinobacteria strains.</title>
        <authorList>
            <person name="Klenk H.-P."/>
        </authorList>
    </citation>
    <scope>NUCLEOTIDE SEQUENCE [LARGE SCALE GENOMIC DNA]</scope>
    <source>
        <strain evidence="2 3">DSM 24823</strain>
    </source>
</reference>
<protein>
    <submittedName>
        <fullName evidence="2">Catechol 2,3-dioxygenase-like lactoylglutathione lyase family enzyme</fullName>
    </submittedName>
</protein>
<sequence>MMQLNGFGNVVLPARDLPASIAAWTALLGREPAFHSDEFAAFSGDGVEIGLTAAPWVDHPLVFWTVEDIEQAHRALVAAGATAMTEVADGSLAELGTAEAAEGDNIDPGTGIVDMPGARLAVLKAADGNLIGITQEVPMDWSVDES</sequence>
<dbReference type="PROSITE" id="PS51819">
    <property type="entry name" value="VOC"/>
    <property type="match status" value="1"/>
</dbReference>
<comment type="caution">
    <text evidence="2">The sequence shown here is derived from an EMBL/GenBank/DDBJ whole genome shotgun (WGS) entry which is preliminary data.</text>
</comment>
<feature type="domain" description="VOC" evidence="1">
    <location>
        <begin position="6"/>
        <end position="136"/>
    </location>
</feature>
<dbReference type="GO" id="GO:0051213">
    <property type="term" value="F:dioxygenase activity"/>
    <property type="evidence" value="ECO:0007669"/>
    <property type="project" value="UniProtKB-KW"/>
</dbReference>
<keyword evidence="2" id="KW-0223">Dioxygenase</keyword>
<dbReference type="AlphaFoldDB" id="A0A7W9CED5"/>
<dbReference type="RefSeq" id="WP_144796102.1">
    <property type="nucleotide sequence ID" value="NZ_BAAAPG010000001.1"/>
</dbReference>
<dbReference type="GO" id="GO:0016829">
    <property type="term" value="F:lyase activity"/>
    <property type="evidence" value="ECO:0007669"/>
    <property type="project" value="UniProtKB-KW"/>
</dbReference>
<gene>
    <name evidence="2" type="ORF">HD600_002594</name>
</gene>
<dbReference type="SUPFAM" id="SSF54593">
    <property type="entry name" value="Glyoxalase/Bleomycin resistance protein/Dihydroxybiphenyl dioxygenase"/>
    <property type="match status" value="1"/>
</dbReference>
<name>A0A7W9CED5_9MICO</name>
<dbReference type="InterPro" id="IPR004360">
    <property type="entry name" value="Glyas_Fos-R_dOase_dom"/>
</dbReference>
<evidence type="ECO:0000313" key="3">
    <source>
        <dbReference type="Proteomes" id="UP000517712"/>
    </source>
</evidence>
<dbReference type="Proteomes" id="UP000517712">
    <property type="component" value="Unassembled WGS sequence"/>
</dbReference>